<feature type="domain" description="THAP4-like heme-binding" evidence="1">
    <location>
        <begin position="9"/>
        <end position="185"/>
    </location>
</feature>
<sequence length="188" mass="21488">MNDPILEHLGPLAALAGTWEGTKGDDTAPSDDRGVEQNLFRERIRFEPIKPPNNHEQQLYGLRYATTAWRLEEENPFHEERGYWLWDGAANQVLRCFTIPRGISVLAGGTVEPDATSFELFAELGSPTYGICSNLFLDQEFKTVRFELKVVVHDNDAWSYEEDTQIQIKGKPDLFHHIDKNTLSRVQL</sequence>
<evidence type="ECO:0000259" key="1">
    <source>
        <dbReference type="Pfam" id="PF08768"/>
    </source>
</evidence>
<protein>
    <recommendedName>
        <fullName evidence="1">THAP4-like heme-binding domain-containing protein</fullName>
    </recommendedName>
</protein>
<proteinExistence type="predicted"/>
<dbReference type="Gene3D" id="2.40.128.20">
    <property type="match status" value="1"/>
</dbReference>
<reference evidence="2 3" key="1">
    <citation type="submission" date="2022-09" db="EMBL/GenBank/DDBJ databases">
        <authorList>
            <person name="Kop L."/>
        </authorList>
    </citation>
    <scope>NUCLEOTIDE SEQUENCE [LARGE SCALE GENOMIC DNA]</scope>
    <source>
        <strain evidence="2 3">347</strain>
    </source>
</reference>
<organism evidence="2 3">
    <name type="scientific">Nitrospina watsonii</name>
    <dbReference type="NCBI Taxonomy" id="1323948"/>
    <lineage>
        <taxon>Bacteria</taxon>
        <taxon>Pseudomonadati</taxon>
        <taxon>Nitrospinota/Tectimicrobiota group</taxon>
        <taxon>Nitrospinota</taxon>
        <taxon>Nitrospinia</taxon>
        <taxon>Nitrospinales</taxon>
        <taxon>Nitrospinaceae</taxon>
        <taxon>Nitrospina</taxon>
    </lineage>
</organism>
<dbReference type="InterPro" id="IPR012674">
    <property type="entry name" value="Calycin"/>
</dbReference>
<accession>A0ABN8W762</accession>
<dbReference type="EMBL" id="OX336137">
    <property type="protein sequence ID" value="CAI2719486.1"/>
    <property type="molecule type" value="Genomic_DNA"/>
</dbReference>
<gene>
    <name evidence="2" type="ORF">NSPWAT_2630</name>
</gene>
<dbReference type="SUPFAM" id="SSF50814">
    <property type="entry name" value="Lipocalins"/>
    <property type="match status" value="1"/>
</dbReference>
<evidence type="ECO:0000313" key="3">
    <source>
        <dbReference type="Proteomes" id="UP001157733"/>
    </source>
</evidence>
<dbReference type="Proteomes" id="UP001157733">
    <property type="component" value="Chromosome"/>
</dbReference>
<evidence type="ECO:0000313" key="2">
    <source>
        <dbReference type="EMBL" id="CAI2719486.1"/>
    </source>
</evidence>
<dbReference type="RefSeq" id="WP_282012316.1">
    <property type="nucleotide sequence ID" value="NZ_OX336137.1"/>
</dbReference>
<keyword evidence="3" id="KW-1185">Reference proteome</keyword>
<dbReference type="InterPro" id="IPR014878">
    <property type="entry name" value="THAP4-like_heme-bd"/>
</dbReference>
<dbReference type="Pfam" id="PF08768">
    <property type="entry name" value="THAP4_heme-bd"/>
    <property type="match status" value="1"/>
</dbReference>
<name>A0ABN8W762_9BACT</name>